<feature type="region of interest" description="Disordered" evidence="1">
    <location>
        <begin position="544"/>
        <end position="569"/>
    </location>
</feature>
<keyword evidence="4" id="KW-1185">Reference proteome</keyword>
<evidence type="ECO:0000259" key="2">
    <source>
        <dbReference type="Pfam" id="PF20722"/>
    </source>
</evidence>
<dbReference type="OrthoDB" id="3232986at2759"/>
<protein>
    <recommendedName>
        <fullName evidence="2">DUF6830 domain-containing protein</fullName>
    </recommendedName>
</protein>
<feature type="domain" description="DUF6830" evidence="2">
    <location>
        <begin position="616"/>
        <end position="702"/>
    </location>
</feature>
<organism evidence="3 4">
    <name type="scientific">Suillus placidus</name>
    <dbReference type="NCBI Taxonomy" id="48579"/>
    <lineage>
        <taxon>Eukaryota</taxon>
        <taxon>Fungi</taxon>
        <taxon>Dikarya</taxon>
        <taxon>Basidiomycota</taxon>
        <taxon>Agaricomycotina</taxon>
        <taxon>Agaricomycetes</taxon>
        <taxon>Agaricomycetidae</taxon>
        <taxon>Boletales</taxon>
        <taxon>Suillineae</taxon>
        <taxon>Suillaceae</taxon>
        <taxon>Suillus</taxon>
    </lineage>
</organism>
<evidence type="ECO:0000256" key="1">
    <source>
        <dbReference type="SAM" id="MobiDB-lite"/>
    </source>
</evidence>
<dbReference type="Proteomes" id="UP000714275">
    <property type="component" value="Unassembled WGS sequence"/>
</dbReference>
<accession>A0A9P6ZFX5</accession>
<reference evidence="3" key="1">
    <citation type="journal article" date="2020" name="New Phytol.">
        <title>Comparative genomics reveals dynamic genome evolution in host specialist ectomycorrhizal fungi.</title>
        <authorList>
            <person name="Lofgren L.A."/>
            <person name="Nguyen N.H."/>
            <person name="Vilgalys R."/>
            <person name="Ruytinx J."/>
            <person name="Liao H.L."/>
            <person name="Branco S."/>
            <person name="Kuo A."/>
            <person name="LaButti K."/>
            <person name="Lipzen A."/>
            <person name="Andreopoulos W."/>
            <person name="Pangilinan J."/>
            <person name="Riley R."/>
            <person name="Hundley H."/>
            <person name="Na H."/>
            <person name="Barry K."/>
            <person name="Grigoriev I.V."/>
            <person name="Stajich J.E."/>
            <person name="Kennedy P.G."/>
        </authorList>
    </citation>
    <scope>NUCLEOTIDE SEQUENCE</scope>
    <source>
        <strain evidence="3">DOB743</strain>
    </source>
</reference>
<proteinExistence type="predicted"/>
<dbReference type="Pfam" id="PF20722">
    <property type="entry name" value="DUF6830"/>
    <property type="match status" value="1"/>
</dbReference>
<dbReference type="EMBL" id="JABBWD010000286">
    <property type="protein sequence ID" value="KAG1762052.1"/>
    <property type="molecule type" value="Genomic_DNA"/>
</dbReference>
<dbReference type="Pfam" id="PF18759">
    <property type="entry name" value="Plavaka"/>
    <property type="match status" value="1"/>
</dbReference>
<evidence type="ECO:0000313" key="4">
    <source>
        <dbReference type="Proteomes" id="UP000714275"/>
    </source>
</evidence>
<feature type="compositionally biased region" description="Low complexity" evidence="1">
    <location>
        <begin position="544"/>
        <end position="555"/>
    </location>
</feature>
<evidence type="ECO:0000313" key="3">
    <source>
        <dbReference type="EMBL" id="KAG1762052.1"/>
    </source>
</evidence>
<dbReference type="InterPro" id="IPR041078">
    <property type="entry name" value="Plavaka"/>
</dbReference>
<dbReference type="AlphaFoldDB" id="A0A9P6ZFX5"/>
<comment type="caution">
    <text evidence="3">The sequence shown here is derived from an EMBL/GenBank/DDBJ whole genome shotgun (WGS) entry which is preliminary data.</text>
</comment>
<sequence length="817" mass="91889">MDAYAAHCKENIYYPFASLQDWELGSFLLCSSLSMVAIDQFLGLKLVKALSLSFRTAKDLRGRAELLPAVPKWRYRIISMSHPTKQLLHLYWRDPLDCIEALFNHPHFANKLNLTPTRVYDTVDSWSMQLQLPDGATLLGVILSSDKTSITNMTGGRVAHPLLISLANIKMATRNKASSCAFLLTALLPIAEFLHPVQSVLEARLVHQCLDIILEPLKQAARIGWMMSDPLRNLRYCFTPLASYIVDTPEACMLACVRGKTLPVTLAMYKEFGDAFRHPPCTAKSTLDQLASITCDPLNVEGYFNECSHFCLSGVFLPFWRNWPLADPSWFLTPEALHHWHRQFYDHDVRWCLRAVGAQELDFRFSVLQQLTTFRHFKNGISNLKQVTGRAQHNMQRYMVALIADAAPPGVIIAVHALMNFRYLSQATTIGESHCGLILDALKQFHDHKQEVIACGACRGAKSNSVLDNWYIPKRELMQSVMPSICQVGSLVQWSADTTEHAHITLIKDPTDSTNHNNYDAQICRFLDRNEKCRNFHTTTSIIAQSRSHQQAAASPTIDDDSHVGGPGVDEEVLQTVPDDLWGLRRMVTDFFKMAQQVSSDIKAAKPLQGRTGLPTFHKLQGPRRAQPDVPLPFDDLRVWFKVRIQQASYHGQSTPPALTVNVSPPSATGKYGRYDTVIFTVDDTKLDQWLASGLKGHTVVEVHLVMQPLPPRGKTTPWAAHFLTYVQRLDVVPQGCGSSLEHTTQMHVLKHAMRSVGVPFGDILPLDQLRSFAHIVPRFGPVADSRLTAENSAHSAQVFFLNKYIDKEFYYAISNL</sequence>
<name>A0A9P6ZFX5_9AGAM</name>
<dbReference type="InterPro" id="IPR049233">
    <property type="entry name" value="DUF6830"/>
</dbReference>
<gene>
    <name evidence="3" type="ORF">EV702DRAFT_1206795</name>
</gene>